<sequence>MFQTDGRTRLPRAIVRSGSESVDERLYKLIALATVFGIGHHVDHLIRGNHVGWPVIPEVTPFTYTLAIYPLLAIGLYLTLTERAGAGYWVVLLGAIFVVVTLSHFGPWATEPPQDVIGPYDHVAVGYVALAWLLGLVGTLLAATVYAGHRWRSARKSTSVERSPPRPES</sequence>
<keyword evidence="3" id="KW-1185">Reference proteome</keyword>
<reference evidence="2 3" key="1">
    <citation type="submission" date="2018-10" db="EMBL/GenBank/DDBJ databases">
        <title>Natrarchaeobius chitinivorans gen. nov., sp. nov., and Natrarchaeobius haloalkaliphilus sp. nov., alkaliphilic, chitin-utilizing haloarchaea from hypersaline alkaline lakes.</title>
        <authorList>
            <person name="Sorokin D.Y."/>
            <person name="Elcheninov A.G."/>
            <person name="Kostrikina N.A."/>
            <person name="Bale N.J."/>
            <person name="Sinninghe Damste J.S."/>
            <person name="Khijniak T.V."/>
            <person name="Kublanov I.V."/>
            <person name="Toshchakov S.V."/>
        </authorList>
    </citation>
    <scope>NUCLEOTIDE SEQUENCE [LARGE SCALE GENOMIC DNA]</scope>
    <source>
        <strain evidence="2 3">AArcht-Sl</strain>
    </source>
</reference>
<proteinExistence type="predicted"/>
<comment type="caution">
    <text evidence="2">The sequence shown here is derived from an EMBL/GenBank/DDBJ whole genome shotgun (WGS) entry which is preliminary data.</text>
</comment>
<keyword evidence="1" id="KW-0472">Membrane</keyword>
<feature type="transmembrane region" description="Helical" evidence="1">
    <location>
        <begin position="125"/>
        <end position="147"/>
    </location>
</feature>
<accession>A0A3N6LK45</accession>
<dbReference type="RefSeq" id="WP_124178814.1">
    <property type="nucleotide sequence ID" value="NZ_REFY01000004.1"/>
</dbReference>
<organism evidence="2 3">
    <name type="scientific">Natrarchaeobius halalkaliphilus</name>
    <dbReference type="NCBI Taxonomy" id="1679091"/>
    <lineage>
        <taxon>Archaea</taxon>
        <taxon>Methanobacteriati</taxon>
        <taxon>Methanobacteriota</taxon>
        <taxon>Stenosarchaea group</taxon>
        <taxon>Halobacteria</taxon>
        <taxon>Halobacteriales</taxon>
        <taxon>Natrialbaceae</taxon>
        <taxon>Natrarchaeobius</taxon>
    </lineage>
</organism>
<dbReference type="AlphaFoldDB" id="A0A3N6LK45"/>
<keyword evidence="1" id="KW-0812">Transmembrane</keyword>
<gene>
    <name evidence="2" type="ORF">EA462_12180</name>
</gene>
<name>A0A3N6LK45_9EURY</name>
<dbReference type="EMBL" id="REFY01000004">
    <property type="protein sequence ID" value="RQG89123.1"/>
    <property type="molecule type" value="Genomic_DNA"/>
</dbReference>
<dbReference type="OrthoDB" id="203829at2157"/>
<evidence type="ECO:0000256" key="1">
    <source>
        <dbReference type="SAM" id="Phobius"/>
    </source>
</evidence>
<evidence type="ECO:0000313" key="2">
    <source>
        <dbReference type="EMBL" id="RQG89123.1"/>
    </source>
</evidence>
<evidence type="ECO:0000313" key="3">
    <source>
        <dbReference type="Proteomes" id="UP000273828"/>
    </source>
</evidence>
<keyword evidence="1" id="KW-1133">Transmembrane helix</keyword>
<dbReference type="Proteomes" id="UP000273828">
    <property type="component" value="Unassembled WGS sequence"/>
</dbReference>
<protein>
    <submittedName>
        <fullName evidence="2">Uncharacterized protein</fullName>
    </submittedName>
</protein>
<feature type="transmembrane region" description="Helical" evidence="1">
    <location>
        <begin position="62"/>
        <end position="80"/>
    </location>
</feature>
<feature type="transmembrane region" description="Helical" evidence="1">
    <location>
        <begin position="87"/>
        <end position="105"/>
    </location>
</feature>